<dbReference type="InterPro" id="IPR042453">
    <property type="entry name" value="WDR53"/>
</dbReference>
<dbReference type="Gene3D" id="2.130.10.10">
    <property type="entry name" value="YVTN repeat-like/Quinoprotein amine dehydrogenase"/>
    <property type="match status" value="2"/>
</dbReference>
<dbReference type="Proteomes" id="UP000574390">
    <property type="component" value="Unassembled WGS sequence"/>
</dbReference>
<dbReference type="AlphaFoldDB" id="A0A7J6SHF4"/>
<dbReference type="EMBL" id="JABANM010015134">
    <property type="protein sequence ID" value="KAF4731540.1"/>
    <property type="molecule type" value="Genomic_DNA"/>
</dbReference>
<dbReference type="PANTHER" id="PTHR44666">
    <property type="entry name" value="WD REPEAT-CONTAINING PROTEIN 53"/>
    <property type="match status" value="1"/>
</dbReference>
<reference evidence="2 3" key="1">
    <citation type="submission" date="2020-04" db="EMBL/GenBank/DDBJ databases">
        <title>Perkinsus olseni comparative genomics.</title>
        <authorList>
            <person name="Bogema D.R."/>
        </authorList>
    </citation>
    <scope>NUCLEOTIDE SEQUENCE [LARGE SCALE GENOMIC DNA]</scope>
    <source>
        <strain evidence="2">ATCC PRA-205</strain>
    </source>
</reference>
<accession>A0A7J6SHF4</accession>
<organism evidence="2 3">
    <name type="scientific">Perkinsus olseni</name>
    <name type="common">Perkinsus atlanticus</name>
    <dbReference type="NCBI Taxonomy" id="32597"/>
    <lineage>
        <taxon>Eukaryota</taxon>
        <taxon>Sar</taxon>
        <taxon>Alveolata</taxon>
        <taxon>Perkinsozoa</taxon>
        <taxon>Perkinsea</taxon>
        <taxon>Perkinsida</taxon>
        <taxon>Perkinsidae</taxon>
        <taxon>Perkinsus</taxon>
    </lineage>
</organism>
<evidence type="ECO:0000256" key="1">
    <source>
        <dbReference type="SAM" id="MobiDB-lite"/>
    </source>
</evidence>
<feature type="compositionally biased region" description="Basic residues" evidence="1">
    <location>
        <begin position="69"/>
        <end position="79"/>
    </location>
</feature>
<dbReference type="SUPFAM" id="SSF69322">
    <property type="entry name" value="Tricorn protease domain 2"/>
    <property type="match status" value="1"/>
</dbReference>
<sequence length="628" mass="67356">MSAKLPEEVPLRSSARLHGVKLSQAVFDDESLRSTPRKFRKPTKSAGSAAPPKRPPELAGLEEPDSGAHKRGRSSRKARPTTPSSTKSSRPKARAKAKKGPARQKVDPVDATNSPSPSAAAAVGRGSEATVTEPLRPSKERKRKSANAKRVRKTISKDPEVHSSGSKARGVRLIVEGGKQGTGDTPVDWSNKTLDARGTAHSVDRETSLQDDKRPTWLPKRYRRKFVLPSRRFGTRRPAEARRGGQGVLGRAVPMGLMAAGVVSGMIIAYFYPAFRELPHRFPLLPMARQGSLEAGTILITGDVSKECSVTALASQPGSPDMIWAAREDRCLLGIDTRSNVVETRITLPAGGELVGSCVASATSVYVGAESNILNYDTRKGLLTAAYVPQNQTNEVNNFSLSPDGSQLLVPTDEGELVFLNASTLAKCRETIRINDEEQVCSCVTARTSLSNPSTTIDVLTGGFDCTVRRFAVEKENYRVRGTLDVSNAVKDENSALPLAFNPPFVNCIEFDSFSNDSAVAGTGNGSLCLMKFRGDSINFKDLRTSILRIPAHSQAVADLTCLRGRRVASVGSDGRLALSSLLGSAPRVLQQVDLGWKPSAVRSVGTDGLTVVVGGVDGQLQCFDVRS</sequence>
<feature type="compositionally biased region" description="Basic and acidic residues" evidence="1">
    <location>
        <begin position="1"/>
        <end position="10"/>
    </location>
</feature>
<comment type="caution">
    <text evidence="2">The sequence shown here is derived from an EMBL/GenBank/DDBJ whole genome shotgun (WGS) entry which is preliminary data.</text>
</comment>
<gene>
    <name evidence="2" type="primary">WDR53</name>
    <name evidence="2" type="ORF">FOZ62_023074</name>
</gene>
<name>A0A7J6SHF4_PEROL</name>
<dbReference type="PANTHER" id="PTHR44666:SF1">
    <property type="entry name" value="WD REPEAT-CONTAINING PROTEIN 53"/>
    <property type="match status" value="1"/>
</dbReference>
<feature type="compositionally biased region" description="Basic residues" evidence="1">
    <location>
        <begin position="89"/>
        <end position="102"/>
    </location>
</feature>
<evidence type="ECO:0000313" key="2">
    <source>
        <dbReference type="EMBL" id="KAF4731540.1"/>
    </source>
</evidence>
<protein>
    <submittedName>
        <fullName evidence="2">WD repeat-containing protein 53</fullName>
    </submittedName>
</protein>
<feature type="compositionally biased region" description="Basic residues" evidence="1">
    <location>
        <begin position="139"/>
        <end position="154"/>
    </location>
</feature>
<proteinExistence type="predicted"/>
<feature type="region of interest" description="Disordered" evidence="1">
    <location>
        <begin position="1"/>
        <end position="167"/>
    </location>
</feature>
<evidence type="ECO:0000313" key="3">
    <source>
        <dbReference type="Proteomes" id="UP000574390"/>
    </source>
</evidence>
<dbReference type="InterPro" id="IPR015943">
    <property type="entry name" value="WD40/YVTN_repeat-like_dom_sf"/>
</dbReference>